<comment type="pathway">
    <text evidence="1">Siderophore biosynthesis.</text>
</comment>
<reference evidence="5 6" key="1">
    <citation type="journal article" date="2014" name="Genome Announc.">
        <title>Draft Genome Sequence of Paenibacillus pini JCM 16418T, Isolated from the Rhizosphere of Pine Tree.</title>
        <authorList>
            <person name="Yuki M."/>
            <person name="Oshima K."/>
            <person name="Suda W."/>
            <person name="Oshida Y."/>
            <person name="Kitamura K."/>
            <person name="Iida Y."/>
            <person name="Hattori M."/>
            <person name="Ohkuma M."/>
        </authorList>
    </citation>
    <scope>NUCLEOTIDE SEQUENCE [LARGE SCALE GENOMIC DNA]</scope>
    <source>
        <strain evidence="5 6">JCM 16418</strain>
    </source>
</reference>
<dbReference type="Pfam" id="PF06276">
    <property type="entry name" value="FhuF"/>
    <property type="match status" value="1"/>
</dbReference>
<dbReference type="Gene3D" id="3.30.310.280">
    <property type="match status" value="1"/>
</dbReference>
<evidence type="ECO:0000256" key="1">
    <source>
        <dbReference type="ARBA" id="ARBA00004924"/>
    </source>
</evidence>
<dbReference type="AlphaFoldDB" id="W7Z4X3"/>
<dbReference type="GO" id="GO:0019290">
    <property type="term" value="P:siderophore biosynthetic process"/>
    <property type="evidence" value="ECO:0007669"/>
    <property type="project" value="InterPro"/>
</dbReference>
<keyword evidence="6" id="KW-1185">Reference proteome</keyword>
<accession>W7Z4X3</accession>
<evidence type="ECO:0000259" key="3">
    <source>
        <dbReference type="Pfam" id="PF04183"/>
    </source>
</evidence>
<dbReference type="InterPro" id="IPR022770">
    <property type="entry name" value="IucA/IucC-like_C"/>
</dbReference>
<organism evidence="5 6">
    <name type="scientific">Paenibacillus pini JCM 16418</name>
    <dbReference type="NCBI Taxonomy" id="1236976"/>
    <lineage>
        <taxon>Bacteria</taxon>
        <taxon>Bacillati</taxon>
        <taxon>Bacillota</taxon>
        <taxon>Bacilli</taxon>
        <taxon>Bacillales</taxon>
        <taxon>Paenibacillaceae</taxon>
        <taxon>Paenibacillus</taxon>
    </lineage>
</organism>
<evidence type="ECO:0000313" key="5">
    <source>
        <dbReference type="EMBL" id="GAF09394.1"/>
    </source>
</evidence>
<dbReference type="Proteomes" id="UP000019364">
    <property type="component" value="Unassembled WGS sequence"/>
</dbReference>
<dbReference type="STRING" id="1236976.JCM16418_3534"/>
<proteinExistence type="inferred from homology"/>
<name>W7Z4X3_9BACL</name>
<dbReference type="GO" id="GO:0016881">
    <property type="term" value="F:acid-amino acid ligase activity"/>
    <property type="evidence" value="ECO:0007669"/>
    <property type="project" value="UniProtKB-ARBA"/>
</dbReference>
<evidence type="ECO:0000313" key="6">
    <source>
        <dbReference type="Proteomes" id="UP000019364"/>
    </source>
</evidence>
<dbReference type="EMBL" id="BAVZ01000011">
    <property type="protein sequence ID" value="GAF09394.1"/>
    <property type="molecule type" value="Genomic_DNA"/>
</dbReference>
<evidence type="ECO:0000256" key="2">
    <source>
        <dbReference type="ARBA" id="ARBA00007832"/>
    </source>
</evidence>
<dbReference type="PANTHER" id="PTHR34384">
    <property type="entry name" value="L-2,3-DIAMINOPROPANOATE--CITRATE LIGASE"/>
    <property type="match status" value="1"/>
</dbReference>
<gene>
    <name evidence="5" type="ORF">JCM16418_3534</name>
</gene>
<dbReference type="InterPro" id="IPR037455">
    <property type="entry name" value="LucA/IucC-like"/>
</dbReference>
<sequence length="574" mass="65688">MDGEHITYTCKGTKHLTFGRIRIGADLLIRKIGGKVDNTGTYTPVVEAEAVSIALFLLEIRGAIGAEETKLVHFIKELEQTLINDTLARYVRAESQSSKVDLHAEDWESIIIEGHPYHPSYKSRMGFDIQDQLEFGPEFAQQIRPLWVGIHKSKARISHSINGHSPDLSEWLHEQLGNQIMSRFSEVLRDNGVDPAAFVVLPVHPWQWRTTISSVLASDIQNGNIVMLGIGDDSFTAQQSIRTLANCSRPDLPYLKLSLSIINTSTGRVLAPHTVENAPLITDWMQGILKKDLYLKDELRIILLGEVAGVAYDNSHIPEALRPFSYGVLSCIWRESLHSYLQPNEAAIPFNALATVDKHNRPIIDPWIQQYGAQNWLKDILNITVRPLIHWLFAHGIALESHAQNMVLIHQEGQPTRIALKDFHDGIRFIRENLTNPDACPILIEAPEHHRLVNRNSFLETHEPAEVRDFMHDAFFFINLGELALFMHSYFEITEQHFWGQVHEIIMNYQLQFPEYNERYKMYSLFAPEIGVEQLTKRRLFPDNTLHIHQVPNPLASNYMDKYGLFKNELINNI</sequence>
<protein>
    <submittedName>
        <fullName evidence="5">Siderophore synthetase superfamily, group C</fullName>
    </submittedName>
</protein>
<evidence type="ECO:0000259" key="4">
    <source>
        <dbReference type="Pfam" id="PF06276"/>
    </source>
</evidence>
<dbReference type="Gene3D" id="6.10.250.3370">
    <property type="match status" value="1"/>
</dbReference>
<feature type="domain" description="Aerobactin siderophore biosynthesis IucA/IucC-like C-terminal" evidence="4">
    <location>
        <begin position="375"/>
        <end position="545"/>
    </location>
</feature>
<comment type="similarity">
    <text evidence="2">Belongs to the IucA/IucC family.</text>
</comment>
<dbReference type="InterPro" id="IPR007310">
    <property type="entry name" value="Aerobactin_biosyn_IucA/IucC_N"/>
</dbReference>
<comment type="caution">
    <text evidence="5">The sequence shown here is derived from an EMBL/GenBank/DDBJ whole genome shotgun (WGS) entry which is preliminary data.</text>
</comment>
<dbReference type="PANTHER" id="PTHR34384:SF6">
    <property type="entry name" value="STAPHYLOFERRIN B SYNTHASE"/>
    <property type="match status" value="1"/>
</dbReference>
<dbReference type="Gene3D" id="1.10.510.40">
    <property type="match status" value="1"/>
</dbReference>
<dbReference type="Pfam" id="PF04183">
    <property type="entry name" value="IucA_IucC"/>
    <property type="match status" value="1"/>
</dbReference>
<dbReference type="eggNOG" id="COG4264">
    <property type="taxonomic scope" value="Bacteria"/>
</dbReference>
<feature type="domain" description="Aerobactin siderophore biosynthesis IucA/IucC N-terminal" evidence="3">
    <location>
        <begin position="106"/>
        <end position="354"/>
    </location>
</feature>